<dbReference type="EMBL" id="QUQM01000002">
    <property type="protein sequence ID" value="KAA8651693.1"/>
    <property type="molecule type" value="Genomic_DNA"/>
</dbReference>
<evidence type="ECO:0000313" key="3">
    <source>
        <dbReference type="Proteomes" id="UP000308092"/>
    </source>
</evidence>
<protein>
    <submittedName>
        <fullName evidence="2">Uncharacterized protein</fullName>
    </submittedName>
</protein>
<evidence type="ECO:0000313" key="2">
    <source>
        <dbReference type="EMBL" id="THC91553.1"/>
    </source>
</evidence>
<dbReference type="OrthoDB" id="4227485at2759"/>
<dbReference type="STRING" id="1220188.A0A4S3J918"/>
<comment type="caution">
    <text evidence="2">The sequence shown here is derived from an EMBL/GenBank/DDBJ whole genome shotgun (WGS) entry which is preliminary data.</text>
</comment>
<dbReference type="EMBL" id="SOSA01000405">
    <property type="protein sequence ID" value="THC91553.1"/>
    <property type="molecule type" value="Genomic_DNA"/>
</dbReference>
<reference evidence="1 4" key="2">
    <citation type="submission" date="2019-08" db="EMBL/GenBank/DDBJ databases">
        <title>The genome sequence of a newly discovered highly antifungal drug resistant Aspergillus species, Aspergillus tanneri NIH 1004.</title>
        <authorList>
            <person name="Mounaud S."/>
            <person name="Singh I."/>
            <person name="Joardar V."/>
            <person name="Pakala S."/>
            <person name="Pakala S."/>
            <person name="Venepally P."/>
            <person name="Chung J.K."/>
            <person name="Losada L."/>
            <person name="Nierman W.C."/>
        </authorList>
    </citation>
    <scope>NUCLEOTIDE SEQUENCE [LARGE SCALE GENOMIC DNA]</scope>
    <source>
        <strain evidence="1 4">NIH1004</strain>
    </source>
</reference>
<dbReference type="AlphaFoldDB" id="A0A4S3J918"/>
<reference evidence="2 3" key="1">
    <citation type="submission" date="2019-03" db="EMBL/GenBank/DDBJ databases">
        <title>The genome sequence of a newly discovered highly antifungal drug resistant Aspergillus species, Aspergillus tanneri NIH 1004.</title>
        <authorList>
            <person name="Mounaud S."/>
            <person name="Singh I."/>
            <person name="Joardar V."/>
            <person name="Pakala S."/>
            <person name="Pakala S."/>
            <person name="Venepally P."/>
            <person name="Hoover J."/>
            <person name="Nierman W."/>
            <person name="Chung J."/>
            <person name="Losada L."/>
        </authorList>
    </citation>
    <scope>NUCLEOTIDE SEQUENCE [LARGE SCALE GENOMIC DNA]</scope>
    <source>
        <strain evidence="2 3">NIH1004</strain>
    </source>
</reference>
<dbReference type="VEuPathDB" id="FungiDB:EYZ11_008993"/>
<organism evidence="2 3">
    <name type="scientific">Aspergillus tanneri</name>
    <dbReference type="NCBI Taxonomy" id="1220188"/>
    <lineage>
        <taxon>Eukaryota</taxon>
        <taxon>Fungi</taxon>
        <taxon>Dikarya</taxon>
        <taxon>Ascomycota</taxon>
        <taxon>Pezizomycotina</taxon>
        <taxon>Eurotiomycetes</taxon>
        <taxon>Eurotiomycetidae</taxon>
        <taxon>Eurotiales</taxon>
        <taxon>Aspergillaceae</taxon>
        <taxon>Aspergillus</taxon>
        <taxon>Aspergillus subgen. Circumdati</taxon>
    </lineage>
</organism>
<dbReference type="GeneID" id="54323291"/>
<dbReference type="Proteomes" id="UP000324241">
    <property type="component" value="Unassembled WGS sequence"/>
</dbReference>
<evidence type="ECO:0000313" key="1">
    <source>
        <dbReference type="EMBL" id="KAA8651693.1"/>
    </source>
</evidence>
<gene>
    <name evidence="1" type="ORF">ATNIH1004_000589</name>
    <name evidence="2" type="ORF">EYZ11_008993</name>
</gene>
<proteinExistence type="predicted"/>
<dbReference type="RefSeq" id="XP_033431054.1">
    <property type="nucleotide sequence ID" value="XM_033565297.1"/>
</dbReference>
<dbReference type="InterPro" id="IPR022198">
    <property type="entry name" value="DUF3723"/>
</dbReference>
<keyword evidence="3" id="KW-1185">Reference proteome</keyword>
<name>A0A4S3J918_9EURO</name>
<accession>A0A4S3J918</accession>
<evidence type="ECO:0000313" key="4">
    <source>
        <dbReference type="Proteomes" id="UP000324241"/>
    </source>
</evidence>
<sequence>MLGSLPRALAVDIPEVMVNALESLKQYLSYLFKGDRASMLKLYAYIVEKLQLLAPGLSAKETRTVRGLVLSSEVFPNFSDSERRSIRKRLCEP</sequence>
<dbReference type="Proteomes" id="UP000308092">
    <property type="component" value="Unassembled WGS sequence"/>
</dbReference>
<dbReference type="Pfam" id="PF12520">
    <property type="entry name" value="DUF3723"/>
    <property type="match status" value="1"/>
</dbReference>